<sequence>MARSTRRKPTTEGTAASPSSSRRVTRSQAKAMKQQQQQQQPKDAPTETLPPLTAAEWKKLNPKTEHYEFGGPVGAFAMITLLPIVVLAFAFGCDASGYDPLQRSYALFTDLVKGKFSWDIIFSMATSWNISALFWYIMFIAQLVTFAIAMPGDTVQGTKLRDGSRLTYKLNGLQSAQTLFMVSMMANRGLGYRTPLYVFDNFEHLAVASIIIAFAVSIGVYIKSFTGNPRLLALGGNTGNAIYDFMVGRELNPRIGQFDIKFFTELRPGLLGWMVINICMGIKQYLNLDRVTNSMVLVLAFQALYVLDALYNESSILTTMDITTDGFGFMLAFGNLCWVPMMYSLQARYLVDFPVDLSYPALAGILALQCAGYYIFRSANAQKDNFRQNPNDPAVRDLKYIETSKGSKLITSGWWGKARHINYLGDWLMSVAWCLPCGFGSIIPYFYCIYFGILLIHRERRDDEKCRKKYGMDWEKYCSIVKYRIIPGVY</sequence>
<evidence type="ECO:0000256" key="14">
    <source>
        <dbReference type="SAM" id="MobiDB-lite"/>
    </source>
</evidence>
<evidence type="ECO:0000256" key="10">
    <source>
        <dbReference type="ARBA" id="ARBA00023098"/>
    </source>
</evidence>
<evidence type="ECO:0000256" key="15">
    <source>
        <dbReference type="SAM" id="Phobius"/>
    </source>
</evidence>
<keyword evidence="10" id="KW-0443">Lipid metabolism</keyword>
<feature type="transmembrane region" description="Helical" evidence="15">
    <location>
        <begin position="170"/>
        <end position="190"/>
    </location>
</feature>
<dbReference type="PROSITE" id="PS01018">
    <property type="entry name" value="STEROL_REDUCT_2"/>
    <property type="match status" value="1"/>
</dbReference>
<comment type="similarity">
    <text evidence="2">Belongs to the ERG4/ERG24 family.</text>
</comment>
<evidence type="ECO:0000256" key="2">
    <source>
        <dbReference type="ARBA" id="ARBA00005402"/>
    </source>
</evidence>
<feature type="transmembrane region" description="Helical" evidence="15">
    <location>
        <begin position="290"/>
        <end position="307"/>
    </location>
</feature>
<dbReference type="FunFam" id="1.20.120.1630:FF:000008">
    <property type="entry name" value="C-14 sterol reductase"/>
    <property type="match status" value="1"/>
</dbReference>
<gene>
    <name evidence="16" type="ORF">O0I10_001625</name>
</gene>
<keyword evidence="12" id="KW-1207">Sterol metabolism</keyword>
<feature type="compositionally biased region" description="Polar residues" evidence="14">
    <location>
        <begin position="11"/>
        <end position="28"/>
    </location>
</feature>
<feature type="transmembrane region" description="Helical" evidence="15">
    <location>
        <begin position="357"/>
        <end position="376"/>
    </location>
</feature>
<dbReference type="Pfam" id="PF01222">
    <property type="entry name" value="ERG4_ERG24"/>
    <property type="match status" value="1"/>
</dbReference>
<feature type="region of interest" description="Disordered" evidence="14">
    <location>
        <begin position="1"/>
        <end position="49"/>
    </location>
</feature>
<organism evidence="16 17">
    <name type="scientific">Lichtheimia ornata</name>
    <dbReference type="NCBI Taxonomy" id="688661"/>
    <lineage>
        <taxon>Eukaryota</taxon>
        <taxon>Fungi</taxon>
        <taxon>Fungi incertae sedis</taxon>
        <taxon>Mucoromycota</taxon>
        <taxon>Mucoromycotina</taxon>
        <taxon>Mucoromycetes</taxon>
        <taxon>Mucorales</taxon>
        <taxon>Lichtheimiaceae</taxon>
        <taxon>Lichtheimia</taxon>
    </lineage>
</organism>
<keyword evidence="6" id="KW-0752">Steroid biosynthesis</keyword>
<keyword evidence="8" id="KW-0560">Oxidoreductase</keyword>
<dbReference type="Gene3D" id="1.20.120.1630">
    <property type="match status" value="1"/>
</dbReference>
<keyword evidence="4 15" id="KW-0812">Transmembrane</keyword>
<dbReference type="PROSITE" id="PS01017">
    <property type="entry name" value="STEROL_REDUCT_1"/>
    <property type="match status" value="1"/>
</dbReference>
<feature type="transmembrane region" description="Helical" evidence="15">
    <location>
        <begin position="69"/>
        <end position="91"/>
    </location>
</feature>
<evidence type="ECO:0000256" key="11">
    <source>
        <dbReference type="ARBA" id="ARBA00023136"/>
    </source>
</evidence>
<evidence type="ECO:0000313" key="17">
    <source>
        <dbReference type="Proteomes" id="UP001234581"/>
    </source>
</evidence>
<evidence type="ECO:0000256" key="13">
    <source>
        <dbReference type="ARBA" id="ARBA00023221"/>
    </source>
</evidence>
<keyword evidence="13" id="KW-0753">Steroid metabolism</keyword>
<dbReference type="GO" id="GO:0005789">
    <property type="term" value="C:endoplasmic reticulum membrane"/>
    <property type="evidence" value="ECO:0007669"/>
    <property type="project" value="TreeGrafter"/>
</dbReference>
<dbReference type="RefSeq" id="XP_058347574.1">
    <property type="nucleotide sequence ID" value="XM_058481717.1"/>
</dbReference>
<reference evidence="16 17" key="1">
    <citation type="submission" date="2023-03" db="EMBL/GenBank/DDBJ databases">
        <title>Genome sequence of Lichtheimia ornata CBS 291.66.</title>
        <authorList>
            <person name="Mohabir J.T."/>
            <person name="Shea T.P."/>
            <person name="Kurbessoian T."/>
            <person name="Berby B."/>
            <person name="Fontaine J."/>
            <person name="Livny J."/>
            <person name="Gnirke A."/>
            <person name="Stajich J.E."/>
            <person name="Cuomo C.A."/>
        </authorList>
    </citation>
    <scope>NUCLEOTIDE SEQUENCE [LARGE SCALE GENOMIC DNA]</scope>
    <source>
        <strain evidence="16">CBS 291.66</strain>
    </source>
</reference>
<dbReference type="GO" id="GO:0050613">
    <property type="term" value="F:Delta14-sterol reductase activity"/>
    <property type="evidence" value="ECO:0007669"/>
    <property type="project" value="TreeGrafter"/>
</dbReference>
<proteinExistence type="inferred from homology"/>
<keyword evidence="7 15" id="KW-1133">Transmembrane helix</keyword>
<evidence type="ECO:0000256" key="12">
    <source>
        <dbReference type="ARBA" id="ARBA00023166"/>
    </source>
</evidence>
<keyword evidence="3" id="KW-0444">Lipid biosynthesis</keyword>
<evidence type="ECO:0000256" key="4">
    <source>
        <dbReference type="ARBA" id="ARBA00022692"/>
    </source>
</evidence>
<evidence type="ECO:0000256" key="3">
    <source>
        <dbReference type="ARBA" id="ARBA00022516"/>
    </source>
</evidence>
<keyword evidence="9" id="KW-0756">Sterol biosynthesis</keyword>
<evidence type="ECO:0000256" key="5">
    <source>
        <dbReference type="ARBA" id="ARBA00022857"/>
    </source>
</evidence>
<dbReference type="EMBL" id="JARTCD010000004">
    <property type="protein sequence ID" value="KAJ8662661.1"/>
    <property type="molecule type" value="Genomic_DNA"/>
</dbReference>
<dbReference type="GeneID" id="83209043"/>
<protein>
    <submittedName>
        <fullName evidence="16">Uncharacterized protein</fullName>
    </submittedName>
</protein>
<evidence type="ECO:0000256" key="1">
    <source>
        <dbReference type="ARBA" id="ARBA00004141"/>
    </source>
</evidence>
<keyword evidence="5" id="KW-0521">NADP</keyword>
<name>A0AAD7Y280_9FUNG</name>
<accession>A0AAD7Y280</accession>
<evidence type="ECO:0000256" key="6">
    <source>
        <dbReference type="ARBA" id="ARBA00022955"/>
    </source>
</evidence>
<dbReference type="GO" id="GO:0006696">
    <property type="term" value="P:ergosterol biosynthetic process"/>
    <property type="evidence" value="ECO:0007669"/>
    <property type="project" value="TreeGrafter"/>
</dbReference>
<keyword evidence="17" id="KW-1185">Reference proteome</keyword>
<dbReference type="InterPro" id="IPR001171">
    <property type="entry name" value="ERG24_DHCR-like"/>
</dbReference>
<evidence type="ECO:0000256" key="8">
    <source>
        <dbReference type="ARBA" id="ARBA00023002"/>
    </source>
</evidence>
<dbReference type="AlphaFoldDB" id="A0AAD7Y280"/>
<dbReference type="PANTHER" id="PTHR21257">
    <property type="entry name" value="DELTA(14)-STEROL REDUCTASE"/>
    <property type="match status" value="1"/>
</dbReference>
<feature type="transmembrane region" description="Helical" evidence="15">
    <location>
        <begin position="202"/>
        <end position="222"/>
    </location>
</feature>
<dbReference type="PANTHER" id="PTHR21257:SF52">
    <property type="entry name" value="DELTA(14)-STEROL REDUCTASE TM7SF2"/>
    <property type="match status" value="1"/>
</dbReference>
<feature type="transmembrane region" description="Helical" evidence="15">
    <location>
        <begin position="327"/>
        <end position="345"/>
    </location>
</feature>
<evidence type="ECO:0000313" key="16">
    <source>
        <dbReference type="EMBL" id="KAJ8662661.1"/>
    </source>
</evidence>
<comment type="caution">
    <text evidence="16">The sequence shown here is derived from an EMBL/GenBank/DDBJ whole genome shotgun (WGS) entry which is preliminary data.</text>
</comment>
<comment type="subcellular location">
    <subcellularLocation>
        <location evidence="1">Membrane</location>
        <topology evidence="1">Multi-pass membrane protein</topology>
    </subcellularLocation>
</comment>
<keyword evidence="11 15" id="KW-0472">Membrane</keyword>
<evidence type="ECO:0000256" key="7">
    <source>
        <dbReference type="ARBA" id="ARBA00022989"/>
    </source>
</evidence>
<evidence type="ECO:0000256" key="9">
    <source>
        <dbReference type="ARBA" id="ARBA00023011"/>
    </source>
</evidence>
<dbReference type="InterPro" id="IPR018083">
    <property type="entry name" value="Sterol_reductase_CS"/>
</dbReference>
<feature type="transmembrane region" description="Helical" evidence="15">
    <location>
        <begin position="427"/>
        <end position="456"/>
    </location>
</feature>
<feature type="transmembrane region" description="Helical" evidence="15">
    <location>
        <begin position="133"/>
        <end position="150"/>
    </location>
</feature>
<dbReference type="Proteomes" id="UP001234581">
    <property type="component" value="Unassembled WGS sequence"/>
</dbReference>